<keyword evidence="2 5" id="KW-0238">DNA-binding</keyword>
<evidence type="ECO:0000313" key="6">
    <source>
        <dbReference type="Proteomes" id="UP000199138"/>
    </source>
</evidence>
<dbReference type="Proteomes" id="UP000199138">
    <property type="component" value="Unassembled WGS sequence"/>
</dbReference>
<dbReference type="RefSeq" id="WP_093025432.1">
    <property type="nucleotide sequence ID" value="NZ_FPBK01000009.1"/>
</dbReference>
<dbReference type="SUPFAM" id="SSF46689">
    <property type="entry name" value="Homeodomain-like"/>
    <property type="match status" value="1"/>
</dbReference>
<keyword evidence="1" id="KW-0805">Transcription regulation</keyword>
<feature type="domain" description="HTH araC/xylS-type" evidence="4">
    <location>
        <begin position="177"/>
        <end position="277"/>
    </location>
</feature>
<gene>
    <name evidence="5" type="ORF">SAMN05216480_10965</name>
</gene>
<dbReference type="Gene3D" id="2.60.120.10">
    <property type="entry name" value="Jelly Rolls"/>
    <property type="match status" value="1"/>
</dbReference>
<dbReference type="PROSITE" id="PS00041">
    <property type="entry name" value="HTH_ARAC_FAMILY_1"/>
    <property type="match status" value="1"/>
</dbReference>
<dbReference type="STRING" id="1224947.SAMN05216480_10965"/>
<sequence>MKKIQFEQLVIHDYQEKTFHLPIHSHTYYELVYIRSGGGIHLLNSSRLPYKTGDLFIISPEDEHYFEIAEKTHFTFIKFTDDYFSGHTIYYQADAFISLTPETIMRNKLLKEVKLEMDEPCVSILKNTIENIVAYNCKKDIAQSPLMFYQILSIFGLIKEAAAKLNIRIDNGEPDKEELISYIHQHIYNPGLLQIKNIAGHFSISPNYFSDYFKNKFDISYRTYVKDYRIRIIEKRLSVPSITLSQIADEFGFTDESHLNKFFKTHKGIAPKVYRKLYLEGNDLA</sequence>
<dbReference type="GO" id="GO:0003700">
    <property type="term" value="F:DNA-binding transcription factor activity"/>
    <property type="evidence" value="ECO:0007669"/>
    <property type="project" value="InterPro"/>
</dbReference>
<dbReference type="SMART" id="SM00342">
    <property type="entry name" value="HTH_ARAC"/>
    <property type="match status" value="1"/>
</dbReference>
<dbReference type="PANTHER" id="PTHR43280:SF34">
    <property type="entry name" value="ARAC-FAMILY TRANSCRIPTIONAL REGULATOR"/>
    <property type="match status" value="1"/>
</dbReference>
<evidence type="ECO:0000256" key="3">
    <source>
        <dbReference type="ARBA" id="ARBA00023163"/>
    </source>
</evidence>
<evidence type="ECO:0000256" key="2">
    <source>
        <dbReference type="ARBA" id="ARBA00023125"/>
    </source>
</evidence>
<dbReference type="PANTHER" id="PTHR43280">
    <property type="entry name" value="ARAC-FAMILY TRANSCRIPTIONAL REGULATOR"/>
    <property type="match status" value="1"/>
</dbReference>
<dbReference type="EMBL" id="FPBK01000009">
    <property type="protein sequence ID" value="SFU60045.1"/>
    <property type="molecule type" value="Genomic_DNA"/>
</dbReference>
<dbReference type="InterPro" id="IPR009057">
    <property type="entry name" value="Homeodomain-like_sf"/>
</dbReference>
<dbReference type="InterPro" id="IPR003313">
    <property type="entry name" value="AraC-bd"/>
</dbReference>
<dbReference type="InterPro" id="IPR018062">
    <property type="entry name" value="HTH_AraC-typ_CS"/>
</dbReference>
<keyword evidence="3" id="KW-0804">Transcription</keyword>
<dbReference type="Pfam" id="PF12833">
    <property type="entry name" value="HTH_18"/>
    <property type="match status" value="1"/>
</dbReference>
<dbReference type="SUPFAM" id="SSF51215">
    <property type="entry name" value="Regulatory protein AraC"/>
    <property type="match status" value="1"/>
</dbReference>
<evidence type="ECO:0000256" key="1">
    <source>
        <dbReference type="ARBA" id="ARBA00023015"/>
    </source>
</evidence>
<evidence type="ECO:0000313" key="5">
    <source>
        <dbReference type="EMBL" id="SFU60045.1"/>
    </source>
</evidence>
<dbReference type="GO" id="GO:0043565">
    <property type="term" value="F:sequence-specific DNA binding"/>
    <property type="evidence" value="ECO:0007669"/>
    <property type="project" value="InterPro"/>
</dbReference>
<dbReference type="OrthoDB" id="636258at2"/>
<dbReference type="AlphaFoldDB" id="A0A1I7HH37"/>
<organism evidence="5 6">
    <name type="scientific">Pustulibacterium marinum</name>
    <dbReference type="NCBI Taxonomy" id="1224947"/>
    <lineage>
        <taxon>Bacteria</taxon>
        <taxon>Pseudomonadati</taxon>
        <taxon>Bacteroidota</taxon>
        <taxon>Flavobacteriia</taxon>
        <taxon>Flavobacteriales</taxon>
        <taxon>Flavobacteriaceae</taxon>
        <taxon>Pustulibacterium</taxon>
    </lineage>
</organism>
<dbReference type="InterPro" id="IPR014710">
    <property type="entry name" value="RmlC-like_jellyroll"/>
</dbReference>
<reference evidence="6" key="1">
    <citation type="submission" date="2016-10" db="EMBL/GenBank/DDBJ databases">
        <authorList>
            <person name="Varghese N."/>
            <person name="Submissions S."/>
        </authorList>
    </citation>
    <scope>NUCLEOTIDE SEQUENCE [LARGE SCALE GENOMIC DNA]</scope>
    <source>
        <strain evidence="6">CGMCC 1.12333</strain>
    </source>
</reference>
<dbReference type="Gene3D" id="1.10.10.60">
    <property type="entry name" value="Homeodomain-like"/>
    <property type="match status" value="2"/>
</dbReference>
<accession>A0A1I7HH37</accession>
<proteinExistence type="predicted"/>
<protein>
    <submittedName>
        <fullName evidence="5">AraC-type DNA-binding protein</fullName>
    </submittedName>
</protein>
<name>A0A1I7HH37_9FLAO</name>
<evidence type="ECO:0000259" key="4">
    <source>
        <dbReference type="PROSITE" id="PS01124"/>
    </source>
</evidence>
<dbReference type="Pfam" id="PF02311">
    <property type="entry name" value="AraC_binding"/>
    <property type="match status" value="1"/>
</dbReference>
<dbReference type="InterPro" id="IPR018060">
    <property type="entry name" value="HTH_AraC"/>
</dbReference>
<keyword evidence="6" id="KW-1185">Reference proteome</keyword>
<dbReference type="InterPro" id="IPR037923">
    <property type="entry name" value="HTH-like"/>
</dbReference>
<dbReference type="PROSITE" id="PS01124">
    <property type="entry name" value="HTH_ARAC_FAMILY_2"/>
    <property type="match status" value="1"/>
</dbReference>